<keyword evidence="9" id="KW-1185">Reference proteome</keyword>
<dbReference type="CDD" id="cd13880">
    <property type="entry name" value="CuRO_2_MaLCC_like"/>
    <property type="match status" value="1"/>
</dbReference>
<dbReference type="InterPro" id="IPR002355">
    <property type="entry name" value="Cu_oxidase_Cu_BS"/>
</dbReference>
<name>A0A3N4JEF9_9PEZI</name>
<dbReference type="Proteomes" id="UP000276215">
    <property type="component" value="Unassembled WGS sequence"/>
</dbReference>
<dbReference type="PROSITE" id="PS00079">
    <property type="entry name" value="MULTICOPPER_OXIDASE1"/>
    <property type="match status" value="1"/>
</dbReference>
<evidence type="ECO:0000313" key="9">
    <source>
        <dbReference type="Proteomes" id="UP000276215"/>
    </source>
</evidence>
<dbReference type="OrthoDB" id="2121828at2759"/>
<dbReference type="STRING" id="1336337.A0A3N4JEF9"/>
<evidence type="ECO:0000256" key="3">
    <source>
        <dbReference type="ARBA" id="ARBA00023002"/>
    </source>
</evidence>
<protein>
    <submittedName>
        <fullName evidence="8">Cupredoxin</fullName>
    </submittedName>
</protein>
<keyword evidence="2" id="KW-0479">Metal-binding</keyword>
<dbReference type="Pfam" id="PF07732">
    <property type="entry name" value="Cu-oxidase_3"/>
    <property type="match status" value="1"/>
</dbReference>
<keyword evidence="3" id="KW-0560">Oxidoreductase</keyword>
<dbReference type="InterPro" id="IPR008972">
    <property type="entry name" value="Cupredoxin"/>
</dbReference>
<keyword evidence="4" id="KW-0186">Copper</keyword>
<evidence type="ECO:0000256" key="2">
    <source>
        <dbReference type="ARBA" id="ARBA00022723"/>
    </source>
</evidence>
<dbReference type="InterPro" id="IPR001117">
    <property type="entry name" value="Cu-oxidase_2nd"/>
</dbReference>
<dbReference type="CDD" id="cd13901">
    <property type="entry name" value="CuRO_3_MaLCC_like"/>
    <property type="match status" value="1"/>
</dbReference>
<dbReference type="InterPro" id="IPR011707">
    <property type="entry name" value="Cu-oxidase-like_N"/>
</dbReference>
<dbReference type="InterPro" id="IPR033138">
    <property type="entry name" value="Cu_oxidase_CS"/>
</dbReference>
<dbReference type="PANTHER" id="PTHR11709">
    <property type="entry name" value="MULTI-COPPER OXIDASE"/>
    <property type="match status" value="1"/>
</dbReference>
<reference evidence="8 9" key="1">
    <citation type="journal article" date="2018" name="Nat. Ecol. Evol.">
        <title>Pezizomycetes genomes reveal the molecular basis of ectomycorrhizal truffle lifestyle.</title>
        <authorList>
            <person name="Murat C."/>
            <person name="Payen T."/>
            <person name="Noel B."/>
            <person name="Kuo A."/>
            <person name="Morin E."/>
            <person name="Chen J."/>
            <person name="Kohler A."/>
            <person name="Krizsan K."/>
            <person name="Balestrini R."/>
            <person name="Da Silva C."/>
            <person name="Montanini B."/>
            <person name="Hainaut M."/>
            <person name="Levati E."/>
            <person name="Barry K.W."/>
            <person name="Belfiori B."/>
            <person name="Cichocki N."/>
            <person name="Clum A."/>
            <person name="Dockter R.B."/>
            <person name="Fauchery L."/>
            <person name="Guy J."/>
            <person name="Iotti M."/>
            <person name="Le Tacon F."/>
            <person name="Lindquist E.A."/>
            <person name="Lipzen A."/>
            <person name="Malagnac F."/>
            <person name="Mello A."/>
            <person name="Molinier V."/>
            <person name="Miyauchi S."/>
            <person name="Poulain J."/>
            <person name="Riccioni C."/>
            <person name="Rubini A."/>
            <person name="Sitrit Y."/>
            <person name="Splivallo R."/>
            <person name="Traeger S."/>
            <person name="Wang M."/>
            <person name="Zifcakova L."/>
            <person name="Wipf D."/>
            <person name="Zambonelli A."/>
            <person name="Paolocci F."/>
            <person name="Nowrousian M."/>
            <person name="Ottonello S."/>
            <person name="Baldrian P."/>
            <person name="Spatafora J.W."/>
            <person name="Henrissat B."/>
            <person name="Nagy L.G."/>
            <person name="Aury J.M."/>
            <person name="Wincker P."/>
            <person name="Grigoriev I.V."/>
            <person name="Bonfante P."/>
            <person name="Martin F.M."/>
        </authorList>
    </citation>
    <scope>NUCLEOTIDE SEQUENCE [LARGE SCALE GENOMIC DNA]</scope>
    <source>
        <strain evidence="8 9">120613-1</strain>
    </source>
</reference>
<dbReference type="GO" id="GO:0005507">
    <property type="term" value="F:copper ion binding"/>
    <property type="evidence" value="ECO:0007669"/>
    <property type="project" value="InterPro"/>
</dbReference>
<dbReference type="InterPro" id="IPR045087">
    <property type="entry name" value="Cu-oxidase_fam"/>
</dbReference>
<dbReference type="PROSITE" id="PS00080">
    <property type="entry name" value="MULTICOPPER_OXIDASE2"/>
    <property type="match status" value="1"/>
</dbReference>
<evidence type="ECO:0000259" key="6">
    <source>
        <dbReference type="Pfam" id="PF07731"/>
    </source>
</evidence>
<evidence type="ECO:0000259" key="5">
    <source>
        <dbReference type="Pfam" id="PF00394"/>
    </source>
</evidence>
<organism evidence="8 9">
    <name type="scientific">Choiromyces venosus 120613-1</name>
    <dbReference type="NCBI Taxonomy" id="1336337"/>
    <lineage>
        <taxon>Eukaryota</taxon>
        <taxon>Fungi</taxon>
        <taxon>Dikarya</taxon>
        <taxon>Ascomycota</taxon>
        <taxon>Pezizomycotina</taxon>
        <taxon>Pezizomycetes</taxon>
        <taxon>Pezizales</taxon>
        <taxon>Tuberaceae</taxon>
        <taxon>Choiromyces</taxon>
    </lineage>
</organism>
<gene>
    <name evidence="8" type="ORF">L873DRAFT_1830157</name>
</gene>
<dbReference type="SUPFAM" id="SSF49503">
    <property type="entry name" value="Cupredoxins"/>
    <property type="match status" value="3"/>
</dbReference>
<dbReference type="PANTHER" id="PTHR11709:SF71">
    <property type="entry name" value="OXIDOREDUCTASE TPCJ"/>
    <property type="match status" value="1"/>
</dbReference>
<comment type="similarity">
    <text evidence="1">Belongs to the multicopper oxidase family.</text>
</comment>
<dbReference type="AlphaFoldDB" id="A0A3N4JEF9"/>
<feature type="domain" description="Plastocyanin-like" evidence="7">
    <location>
        <begin position="4"/>
        <end position="74"/>
    </location>
</feature>
<dbReference type="FunFam" id="2.60.40.420:FF:000045">
    <property type="entry name" value="Laccase 2"/>
    <property type="match status" value="1"/>
</dbReference>
<feature type="domain" description="Plastocyanin-like" evidence="6">
    <location>
        <begin position="353"/>
        <end position="471"/>
    </location>
</feature>
<dbReference type="Pfam" id="PF00394">
    <property type="entry name" value="Cu-oxidase"/>
    <property type="match status" value="1"/>
</dbReference>
<evidence type="ECO:0000313" key="8">
    <source>
        <dbReference type="EMBL" id="RPA94820.1"/>
    </source>
</evidence>
<dbReference type="EMBL" id="ML120433">
    <property type="protein sequence ID" value="RPA94820.1"/>
    <property type="molecule type" value="Genomic_DNA"/>
</dbReference>
<proteinExistence type="inferred from homology"/>
<evidence type="ECO:0000256" key="4">
    <source>
        <dbReference type="ARBA" id="ARBA00023008"/>
    </source>
</evidence>
<accession>A0A3N4JEF9</accession>
<dbReference type="InterPro" id="IPR011706">
    <property type="entry name" value="Cu-oxidase_C"/>
</dbReference>
<evidence type="ECO:0000259" key="7">
    <source>
        <dbReference type="Pfam" id="PF07732"/>
    </source>
</evidence>
<dbReference type="GO" id="GO:0016491">
    <property type="term" value="F:oxidoreductase activity"/>
    <property type="evidence" value="ECO:0007669"/>
    <property type="project" value="UniProtKB-KW"/>
</dbReference>
<evidence type="ECO:0000256" key="1">
    <source>
        <dbReference type="ARBA" id="ARBA00010609"/>
    </source>
</evidence>
<dbReference type="Pfam" id="PF07731">
    <property type="entry name" value="Cu-oxidase_2"/>
    <property type="match status" value="1"/>
</dbReference>
<dbReference type="Gene3D" id="2.60.40.420">
    <property type="entry name" value="Cupredoxins - blue copper proteins"/>
    <property type="match status" value="3"/>
</dbReference>
<feature type="domain" description="Plastocyanin-like" evidence="5">
    <location>
        <begin position="84"/>
        <end position="242"/>
    </location>
</feature>
<sequence length="508" mass="57248">MKENGTTIHWHGFRQLNNNEADGVNGITQCPIAPEHTYTYKFRATEYGHTWYHSHYSLQYPDGVVGPIIIHGPQSANYDVDVGTVLVSDWSHETAFIDFFRELTNGPPPMQSNLLQGKGRFPCVQGDPRCVGPPANYYELKFEKGKKYLLRLINTSTGSQFKFSIDNHILTVVSADFVPIQPYQTKYLNIGIGQRYSVIVEANPSGDDASVNMDYWIRTIPADGCNSIQFPVKQTGIIRYYNNSTYTLPVSTFWKLSENQTSEPDDCVDEDMENLVPVVPKSIIPGSNANNYSSDTYEVGLTEPTAQNPTPHGNYSRWDISMLPMWLDWGNPTILNLDRNVSSMSQELAIVPEDYQDKWVVLVIVGNLQFPSGHNMNKASIPTRHPIHLHGHDFLLLAQNDTEWDTPTWTAAEAFSNMNYTNPPRRDVALLPKDGYIVIAFKTDNPGTWLIHCHIAWHASSGLAMQIMEDQENIAKTIKNKQAIEDNCAAWATWNTTKGRVEQDDSGV</sequence>